<dbReference type="PANTHER" id="PTHR24421:SF10">
    <property type="entry name" value="NITRATE_NITRITE SENSOR PROTEIN NARQ"/>
    <property type="match status" value="1"/>
</dbReference>
<evidence type="ECO:0000256" key="7">
    <source>
        <dbReference type="ARBA" id="ARBA00022840"/>
    </source>
</evidence>
<dbReference type="Pfam" id="PF02518">
    <property type="entry name" value="HATPase_c"/>
    <property type="match status" value="1"/>
</dbReference>
<keyword evidence="10" id="KW-0812">Transmembrane</keyword>
<evidence type="ECO:0000313" key="13">
    <source>
        <dbReference type="EMBL" id="MBP2475894.1"/>
    </source>
</evidence>
<dbReference type="InterPro" id="IPR050482">
    <property type="entry name" value="Sensor_HK_TwoCompSys"/>
</dbReference>
<protein>
    <recommendedName>
        <fullName evidence="2">histidine kinase</fullName>
        <ecNumber evidence="2">2.7.13.3</ecNumber>
    </recommendedName>
</protein>
<keyword evidence="7" id="KW-0067">ATP-binding</keyword>
<dbReference type="Gene3D" id="3.30.565.10">
    <property type="entry name" value="Histidine kinase-like ATPase, C-terminal domain"/>
    <property type="match status" value="1"/>
</dbReference>
<feature type="domain" description="Signal transduction histidine kinase subgroup 3 dimerisation and phosphoacceptor" evidence="12">
    <location>
        <begin position="175"/>
        <end position="239"/>
    </location>
</feature>
<keyword evidence="6 13" id="KW-0418">Kinase</keyword>
<keyword evidence="10" id="KW-1133">Transmembrane helix</keyword>
<dbReference type="InterPro" id="IPR003594">
    <property type="entry name" value="HATPase_dom"/>
</dbReference>
<evidence type="ECO:0000256" key="2">
    <source>
        <dbReference type="ARBA" id="ARBA00012438"/>
    </source>
</evidence>
<keyword evidence="5" id="KW-0547">Nucleotide-binding</keyword>
<gene>
    <name evidence="13" type="ORF">JOF53_004766</name>
</gene>
<evidence type="ECO:0000256" key="1">
    <source>
        <dbReference type="ARBA" id="ARBA00000085"/>
    </source>
</evidence>
<dbReference type="Pfam" id="PF07730">
    <property type="entry name" value="HisKA_3"/>
    <property type="match status" value="1"/>
</dbReference>
<dbReference type="InterPro" id="IPR036890">
    <property type="entry name" value="HATPase_C_sf"/>
</dbReference>
<evidence type="ECO:0000256" key="8">
    <source>
        <dbReference type="ARBA" id="ARBA00023012"/>
    </source>
</evidence>
<keyword evidence="3" id="KW-0597">Phosphoprotein</keyword>
<evidence type="ECO:0000259" key="11">
    <source>
        <dbReference type="Pfam" id="PF02518"/>
    </source>
</evidence>
<dbReference type="EC" id="2.7.13.3" evidence="2"/>
<organism evidence="13 14">
    <name type="scientific">Crossiella equi</name>
    <dbReference type="NCBI Taxonomy" id="130796"/>
    <lineage>
        <taxon>Bacteria</taxon>
        <taxon>Bacillati</taxon>
        <taxon>Actinomycetota</taxon>
        <taxon>Actinomycetes</taxon>
        <taxon>Pseudonocardiales</taxon>
        <taxon>Pseudonocardiaceae</taxon>
        <taxon>Crossiella</taxon>
    </lineage>
</organism>
<dbReference type="GO" id="GO:0016301">
    <property type="term" value="F:kinase activity"/>
    <property type="evidence" value="ECO:0007669"/>
    <property type="project" value="UniProtKB-KW"/>
</dbReference>
<evidence type="ECO:0000259" key="12">
    <source>
        <dbReference type="Pfam" id="PF07730"/>
    </source>
</evidence>
<feature type="transmembrane region" description="Helical" evidence="10">
    <location>
        <begin position="97"/>
        <end position="115"/>
    </location>
</feature>
<feature type="region of interest" description="Disordered" evidence="9">
    <location>
        <begin position="367"/>
        <end position="391"/>
    </location>
</feature>
<dbReference type="Proteomes" id="UP001519363">
    <property type="component" value="Unassembled WGS sequence"/>
</dbReference>
<dbReference type="SUPFAM" id="SSF55874">
    <property type="entry name" value="ATPase domain of HSP90 chaperone/DNA topoisomerase II/histidine kinase"/>
    <property type="match status" value="1"/>
</dbReference>
<keyword evidence="8" id="KW-0902">Two-component regulatory system</keyword>
<dbReference type="RefSeq" id="WP_158103256.1">
    <property type="nucleotide sequence ID" value="NZ_JAGIOO010000001.1"/>
</dbReference>
<dbReference type="Gene3D" id="1.20.5.1930">
    <property type="match status" value="1"/>
</dbReference>
<dbReference type="CDD" id="cd16917">
    <property type="entry name" value="HATPase_UhpB-NarQ-NarX-like"/>
    <property type="match status" value="1"/>
</dbReference>
<comment type="catalytic activity">
    <reaction evidence="1">
        <text>ATP + protein L-histidine = ADP + protein N-phospho-L-histidine.</text>
        <dbReference type="EC" id="2.7.13.3"/>
    </reaction>
</comment>
<evidence type="ECO:0000256" key="5">
    <source>
        <dbReference type="ARBA" id="ARBA00022741"/>
    </source>
</evidence>
<feature type="transmembrane region" description="Helical" evidence="10">
    <location>
        <begin position="401"/>
        <end position="426"/>
    </location>
</feature>
<feature type="domain" description="Histidine kinase/HSP90-like ATPase" evidence="11">
    <location>
        <begin position="282"/>
        <end position="369"/>
    </location>
</feature>
<feature type="transmembrane region" description="Helical" evidence="10">
    <location>
        <begin position="122"/>
        <end position="139"/>
    </location>
</feature>
<proteinExistence type="predicted"/>
<comment type="caution">
    <text evidence="13">The sequence shown here is derived from an EMBL/GenBank/DDBJ whole genome shotgun (WGS) entry which is preliminary data.</text>
</comment>
<feature type="transmembrane region" description="Helical" evidence="10">
    <location>
        <begin position="61"/>
        <end position="85"/>
    </location>
</feature>
<feature type="transmembrane region" description="Helical" evidence="10">
    <location>
        <begin position="37"/>
        <end position="54"/>
    </location>
</feature>
<sequence>MRTTWTRPMLVMDLVLWLGLGAAAASGVTTPRDSPWYWPVLGLVLLIAGVAVLVSRRSPVLAVAIALAATSWTLEFIFLLTALSFLAGRRPARGSPVLAGIGLALAVGAVVVFLTTQPIGELFNAVVFSLLALIFPVLAGRCARLYQDLVSAGWRRAEQLESEQRILADRARLRERARIAQDMHDSLGHELSLIALRAGALEIAPDLSEPHRTAAGELRGTATTATERLRDIIGVLRDETDPAPLEPVNEEVGELVARARASGLDVELTTTGAAVLPPMVDRALYRVVQEALTNATKHAPGASVHVQVAHGDRRTAVSVVNEAPAAPPASPASGQRGLTGLRERVRLAGGTLTAGPYEGGFRVAAQLPHRGGSVPPREDPPEQSESATQFEQAQRRVVRGVLTAIFVPLGIAALLTMALLGFYLYVTVNAVLKPAQFAQLQVGQTLAQVEDLLPDLEMRDPPAELGLPTPAGARCAYYRSSTGVFNRVDVHQLCFAEDRLVLKHVIRWGN</sequence>
<evidence type="ECO:0000256" key="3">
    <source>
        <dbReference type="ARBA" id="ARBA00022553"/>
    </source>
</evidence>
<name>A0ABS5AH34_9PSEU</name>
<dbReference type="EMBL" id="JAGIOO010000001">
    <property type="protein sequence ID" value="MBP2475894.1"/>
    <property type="molecule type" value="Genomic_DNA"/>
</dbReference>
<evidence type="ECO:0000256" key="4">
    <source>
        <dbReference type="ARBA" id="ARBA00022679"/>
    </source>
</evidence>
<reference evidence="13 14" key="1">
    <citation type="submission" date="2021-03" db="EMBL/GenBank/DDBJ databases">
        <title>Sequencing the genomes of 1000 actinobacteria strains.</title>
        <authorList>
            <person name="Klenk H.-P."/>
        </authorList>
    </citation>
    <scope>NUCLEOTIDE SEQUENCE [LARGE SCALE GENOMIC DNA]</scope>
    <source>
        <strain evidence="13 14">DSM 44580</strain>
    </source>
</reference>
<accession>A0ABS5AH34</accession>
<keyword evidence="14" id="KW-1185">Reference proteome</keyword>
<evidence type="ECO:0000256" key="9">
    <source>
        <dbReference type="SAM" id="MobiDB-lite"/>
    </source>
</evidence>
<keyword evidence="10" id="KW-0472">Membrane</keyword>
<dbReference type="InterPro" id="IPR011712">
    <property type="entry name" value="Sig_transdc_His_kin_sub3_dim/P"/>
</dbReference>
<evidence type="ECO:0000256" key="10">
    <source>
        <dbReference type="SAM" id="Phobius"/>
    </source>
</evidence>
<evidence type="ECO:0000313" key="14">
    <source>
        <dbReference type="Proteomes" id="UP001519363"/>
    </source>
</evidence>
<dbReference type="PANTHER" id="PTHR24421">
    <property type="entry name" value="NITRATE/NITRITE SENSOR PROTEIN NARX-RELATED"/>
    <property type="match status" value="1"/>
</dbReference>
<evidence type="ECO:0000256" key="6">
    <source>
        <dbReference type="ARBA" id="ARBA00022777"/>
    </source>
</evidence>
<keyword evidence="4" id="KW-0808">Transferase</keyword>